<evidence type="ECO:0000313" key="8">
    <source>
        <dbReference type="Proteomes" id="UP001158576"/>
    </source>
</evidence>
<name>A0ABN7SIS4_OIKDI</name>
<keyword evidence="5" id="KW-1133">Transmembrane helix</keyword>
<dbReference type="Pfam" id="PF03024">
    <property type="entry name" value="Folate_rec"/>
    <property type="match status" value="1"/>
</dbReference>
<feature type="domain" description="Folate receptor-like" evidence="6">
    <location>
        <begin position="49"/>
        <end position="218"/>
    </location>
</feature>
<keyword evidence="3" id="KW-1015">Disulfide bond</keyword>
<evidence type="ECO:0000259" key="6">
    <source>
        <dbReference type="Pfam" id="PF03024"/>
    </source>
</evidence>
<protein>
    <submittedName>
        <fullName evidence="7">Oidioi.mRNA.OKI2018_I69.chr1.g87.t1.cds</fullName>
    </submittedName>
</protein>
<dbReference type="InterPro" id="IPR018143">
    <property type="entry name" value="Folate_rcpt-like"/>
</dbReference>
<proteinExistence type="inferred from homology"/>
<keyword evidence="8" id="KW-1185">Reference proteome</keyword>
<reference evidence="7 8" key="1">
    <citation type="submission" date="2021-04" db="EMBL/GenBank/DDBJ databases">
        <authorList>
            <person name="Bliznina A."/>
        </authorList>
    </citation>
    <scope>NUCLEOTIDE SEQUENCE [LARGE SCALE GENOMIC DNA]</scope>
</reference>
<feature type="region of interest" description="Disordered" evidence="4">
    <location>
        <begin position="310"/>
        <end position="342"/>
    </location>
</feature>
<organism evidence="7 8">
    <name type="scientific">Oikopleura dioica</name>
    <name type="common">Tunicate</name>
    <dbReference type="NCBI Taxonomy" id="34765"/>
    <lineage>
        <taxon>Eukaryota</taxon>
        <taxon>Metazoa</taxon>
        <taxon>Chordata</taxon>
        <taxon>Tunicata</taxon>
        <taxon>Appendicularia</taxon>
        <taxon>Copelata</taxon>
        <taxon>Oikopleuridae</taxon>
        <taxon>Oikopleura</taxon>
    </lineage>
</organism>
<keyword evidence="2" id="KW-0732">Signal</keyword>
<keyword evidence="5" id="KW-0812">Transmembrane</keyword>
<evidence type="ECO:0000313" key="7">
    <source>
        <dbReference type="EMBL" id="CAG5101983.1"/>
    </source>
</evidence>
<feature type="compositionally biased region" description="Polar residues" evidence="4">
    <location>
        <begin position="325"/>
        <end position="342"/>
    </location>
</feature>
<dbReference type="EMBL" id="OU015566">
    <property type="protein sequence ID" value="CAG5101983.1"/>
    <property type="molecule type" value="Genomic_DNA"/>
</dbReference>
<sequence>MKSLILFLAVRDAYQITDNDRCSAIRDPQNLNSTIRPVNLPQQHDNMGRFECTAHRDHSCCDVETNREVYTRPINKIGMWSFGQCNANPWKNEECNAVSDTCSEMMQSFVSEIRCSPNLFPWQSSFPVNSVILNRDPAPTGYELVNVPICSDWCQEFYDHCKYEHVCLDVDPFYSTGGSDPDIFPLQDWNCVTGSEKCKTFETVIKSGRDFCQNFFPEPNIITVQNDLNNCIRPGDHDNNMELMKRKLESMAYTENLHPEEFWPNNCPWWFWWHIFLIILGVILVVLIFAFIIMKITKRGKFGSGILFNPSSEPKKRSTEDGEQNDSYSMSDQNPPSSRLRL</sequence>
<dbReference type="Proteomes" id="UP001158576">
    <property type="component" value="Chromosome 1"/>
</dbReference>
<evidence type="ECO:0000256" key="1">
    <source>
        <dbReference type="ARBA" id="ARBA00007932"/>
    </source>
</evidence>
<evidence type="ECO:0000256" key="5">
    <source>
        <dbReference type="SAM" id="Phobius"/>
    </source>
</evidence>
<dbReference type="PANTHER" id="PTHR10517">
    <property type="entry name" value="FOLATE RECEPTOR"/>
    <property type="match status" value="1"/>
</dbReference>
<evidence type="ECO:0000256" key="3">
    <source>
        <dbReference type="ARBA" id="ARBA00023157"/>
    </source>
</evidence>
<keyword evidence="5" id="KW-0472">Membrane</keyword>
<comment type="similarity">
    <text evidence="1">Belongs to the folate receptor family.</text>
</comment>
<evidence type="ECO:0000256" key="2">
    <source>
        <dbReference type="ARBA" id="ARBA00022729"/>
    </source>
</evidence>
<evidence type="ECO:0000256" key="4">
    <source>
        <dbReference type="SAM" id="MobiDB-lite"/>
    </source>
</evidence>
<feature type="transmembrane region" description="Helical" evidence="5">
    <location>
        <begin position="269"/>
        <end position="293"/>
    </location>
</feature>
<accession>A0ABN7SIS4</accession>
<dbReference type="InterPro" id="IPR004269">
    <property type="entry name" value="Folate_rcpt"/>
</dbReference>
<gene>
    <name evidence="7" type="ORF">OKIOD_LOCUS8852</name>
</gene>